<protein>
    <submittedName>
        <fullName evidence="1">Uncharacterized protein</fullName>
    </submittedName>
</protein>
<keyword evidence="2" id="KW-1185">Reference proteome</keyword>
<dbReference type="EMBL" id="AP024355">
    <property type="protein sequence ID" value="BCR05031.1"/>
    <property type="molecule type" value="Genomic_DNA"/>
</dbReference>
<name>A0ABM8HWD9_9BACT</name>
<sequence length="71" mass="7969">MRNQEFEKLCCQLNEGGTLFVENLDSRYTGRVLACFENALEVEAFGHRFNWPPERCRPASGASPLGPPSSH</sequence>
<dbReference type="Proteomes" id="UP001319827">
    <property type="component" value="Chromosome"/>
</dbReference>
<evidence type="ECO:0000313" key="2">
    <source>
        <dbReference type="Proteomes" id="UP001319827"/>
    </source>
</evidence>
<accession>A0ABM8HWD9</accession>
<reference evidence="1 2" key="2">
    <citation type="journal article" date="2021" name="Int. J. Syst. Evol. Microbiol.">
        <title>Isolation and Polyphasic Characterization of Desulfuromonas versatilis sp. Nov., an Electrogenic Bacteria Capable of Versatile Metabolism Isolated from a Graphene Oxide-Reducing Enrichment Culture.</title>
        <authorList>
            <person name="Xie L."/>
            <person name="Yoshida N."/>
            <person name="Ishii S."/>
            <person name="Meng L."/>
        </authorList>
    </citation>
    <scope>NUCLEOTIDE SEQUENCE [LARGE SCALE GENOMIC DNA]</scope>
    <source>
        <strain evidence="1 2">NIT-T3</strain>
    </source>
</reference>
<reference evidence="1 2" key="1">
    <citation type="journal article" date="2016" name="C (Basel)">
        <title>Selective Growth of and Electricity Production by Marine Exoelectrogenic Bacteria in Self-Aggregated Hydrogel of Microbially Reduced Graphene Oxide.</title>
        <authorList>
            <person name="Yoshida N."/>
            <person name="Goto Y."/>
            <person name="Miyata Y."/>
        </authorList>
    </citation>
    <scope>NUCLEOTIDE SEQUENCE [LARGE SCALE GENOMIC DNA]</scope>
    <source>
        <strain evidence="1 2">NIT-T3</strain>
    </source>
</reference>
<proteinExistence type="predicted"/>
<dbReference type="RefSeq" id="WP_221248466.1">
    <property type="nucleotide sequence ID" value="NZ_AP024355.1"/>
</dbReference>
<gene>
    <name evidence="1" type="ORF">DESUT3_21000</name>
</gene>
<evidence type="ECO:0000313" key="1">
    <source>
        <dbReference type="EMBL" id="BCR05031.1"/>
    </source>
</evidence>
<organism evidence="1 2">
    <name type="scientific">Desulfuromonas versatilis</name>
    <dbReference type="NCBI Taxonomy" id="2802975"/>
    <lineage>
        <taxon>Bacteria</taxon>
        <taxon>Pseudomonadati</taxon>
        <taxon>Thermodesulfobacteriota</taxon>
        <taxon>Desulfuromonadia</taxon>
        <taxon>Desulfuromonadales</taxon>
        <taxon>Desulfuromonadaceae</taxon>
        <taxon>Desulfuromonas</taxon>
    </lineage>
</organism>